<sequence length="158" mass="18756">MFDSFNIGQINPSWFILFYKSQCQHSQKFLPKWEYLGYQIKKFISVGAVDCEIEKDLCSLFQINEVPTMILFKKDANLYQYSGNRTYESFYQFLEKDYQDYKMETQSYQEAHFNLTNNINFIVANINRLSDLSLFLKKSQANNSSIQEIPGFYKSMEV</sequence>
<dbReference type="PANTHER" id="PTHR45815">
    <property type="entry name" value="PROTEIN DISULFIDE-ISOMERASE A6"/>
    <property type="match status" value="1"/>
</dbReference>
<dbReference type="AlphaFoldDB" id="A0A8S1QXU7"/>
<organism evidence="2 3">
    <name type="scientific">Paramecium sonneborni</name>
    <dbReference type="NCBI Taxonomy" id="65129"/>
    <lineage>
        <taxon>Eukaryota</taxon>
        <taxon>Sar</taxon>
        <taxon>Alveolata</taxon>
        <taxon>Ciliophora</taxon>
        <taxon>Intramacronucleata</taxon>
        <taxon>Oligohymenophorea</taxon>
        <taxon>Peniculida</taxon>
        <taxon>Parameciidae</taxon>
        <taxon>Paramecium</taxon>
    </lineage>
</organism>
<dbReference type="GO" id="GO:0034976">
    <property type="term" value="P:response to endoplasmic reticulum stress"/>
    <property type="evidence" value="ECO:0007669"/>
    <property type="project" value="TreeGrafter"/>
</dbReference>
<dbReference type="EMBL" id="CAJJDN010000123">
    <property type="protein sequence ID" value="CAD8119925.1"/>
    <property type="molecule type" value="Genomic_DNA"/>
</dbReference>
<protein>
    <recommendedName>
        <fullName evidence="1">Thioredoxin domain-containing protein</fullName>
    </recommendedName>
</protein>
<evidence type="ECO:0000313" key="3">
    <source>
        <dbReference type="Proteomes" id="UP000692954"/>
    </source>
</evidence>
<dbReference type="OrthoDB" id="71336at2759"/>
<feature type="domain" description="Thioredoxin" evidence="1">
    <location>
        <begin position="11"/>
        <end position="95"/>
    </location>
</feature>
<name>A0A8S1QXU7_9CILI</name>
<reference evidence="2" key="1">
    <citation type="submission" date="2021-01" db="EMBL/GenBank/DDBJ databases">
        <authorList>
            <consortium name="Genoscope - CEA"/>
            <person name="William W."/>
        </authorList>
    </citation>
    <scope>NUCLEOTIDE SEQUENCE</scope>
</reference>
<keyword evidence="3" id="KW-1185">Reference proteome</keyword>
<comment type="caution">
    <text evidence="2">The sequence shown here is derived from an EMBL/GenBank/DDBJ whole genome shotgun (WGS) entry which is preliminary data.</text>
</comment>
<dbReference type="GO" id="GO:0005788">
    <property type="term" value="C:endoplasmic reticulum lumen"/>
    <property type="evidence" value="ECO:0007669"/>
    <property type="project" value="TreeGrafter"/>
</dbReference>
<dbReference type="InterPro" id="IPR013766">
    <property type="entry name" value="Thioredoxin_domain"/>
</dbReference>
<evidence type="ECO:0000259" key="1">
    <source>
        <dbReference type="Pfam" id="PF00085"/>
    </source>
</evidence>
<gene>
    <name evidence="2" type="ORF">PSON_ATCC_30995.1.T1230104</name>
</gene>
<proteinExistence type="predicted"/>
<evidence type="ECO:0000313" key="2">
    <source>
        <dbReference type="EMBL" id="CAD8119925.1"/>
    </source>
</evidence>
<dbReference type="CDD" id="cd02961">
    <property type="entry name" value="PDI_a_family"/>
    <property type="match status" value="1"/>
</dbReference>
<accession>A0A8S1QXU7</accession>
<dbReference type="GO" id="GO:0015035">
    <property type="term" value="F:protein-disulfide reductase activity"/>
    <property type="evidence" value="ECO:0007669"/>
    <property type="project" value="TreeGrafter"/>
</dbReference>
<dbReference type="Pfam" id="PF00085">
    <property type="entry name" value="Thioredoxin"/>
    <property type="match status" value="1"/>
</dbReference>
<dbReference type="Proteomes" id="UP000692954">
    <property type="component" value="Unassembled WGS sequence"/>
</dbReference>
<dbReference type="PANTHER" id="PTHR45815:SF3">
    <property type="entry name" value="PROTEIN DISULFIDE-ISOMERASE A6"/>
    <property type="match status" value="1"/>
</dbReference>